<dbReference type="EMBL" id="WNWR01000281">
    <property type="protein sequence ID" value="KAE9985235.1"/>
    <property type="molecule type" value="Genomic_DNA"/>
</dbReference>
<sequence>MHDDPTSLPFLLPERDWPAPRQLANGKLIWSGAAVTGSNIMADDAPCCPLHNPELDHGPKTTGKYKLPFQRPVAGCRTWKNSDVESELTRVKALIADTDLSRLFENAWPNTLDTAVKWHGTGTSGEDLTFLITGDINAMWLRDSANQMQSYISVLKPSSDSDSLASLWRGVINTQARYISVSPYCNSFQPPVESKIKPSPSTSGDKVFPNYDPNFVFECKYELDSLAAFLQVSAEYYQKTQDTNFFGKYKWIEAVKAIMKVAKDMQTPTYAANGAVNDSPYQFERTTTRATETLTNDGSGNPVQNGTGLIRSAFRPSDDTTTYQLFIPANMQFASYLSRASFIMGKLPGQTDLASQMQALAKQVQNAISQHGIIQHPVLGSIYAFEVDGYGSSTIMDDANIPSLLSAPLLGYVPQNDQVYQNTRKMILSSQNPYYMRGPLLNAVGSPHNGPGNSWPMASIVRILTSDNVGEIRGELSALVGSTASRGLIHESVSTFDPEKFTRPCSEEDYDYSWIQESELNLLREKRDLLPKPSVYMLFSQKLDEFEREMREKIKTNHLLTDTDLEIVHKLRAKLKIAEENNLKRAGLFNEIIREAHEEHIQIRAKLPKRKKPPKSQSIMAKKRR</sequence>
<dbReference type="Pfam" id="PF06824">
    <property type="entry name" value="Glyco_hydro_125"/>
    <property type="match status" value="1"/>
</dbReference>
<comment type="caution">
    <text evidence="3">The sequence shown here is derived from an EMBL/GenBank/DDBJ whole genome shotgun (WGS) entry which is preliminary data.</text>
</comment>
<evidence type="ECO:0000313" key="4">
    <source>
        <dbReference type="Proteomes" id="UP000490939"/>
    </source>
</evidence>
<accession>A0A8H3VAR3</accession>
<dbReference type="InterPro" id="IPR008313">
    <property type="entry name" value="GH125"/>
</dbReference>
<evidence type="ECO:0000313" key="2">
    <source>
        <dbReference type="EMBL" id="KAE9970181.1"/>
    </source>
</evidence>
<dbReference type="InterPro" id="IPR012341">
    <property type="entry name" value="6hp_glycosidase-like_sf"/>
</dbReference>
<protein>
    <submittedName>
        <fullName evidence="3">Uncharacterized protein</fullName>
    </submittedName>
</protein>
<dbReference type="EMBL" id="WNWQ01000338">
    <property type="protein sequence ID" value="KAE9970181.1"/>
    <property type="molecule type" value="Genomic_DNA"/>
</dbReference>
<dbReference type="SUPFAM" id="SSF48208">
    <property type="entry name" value="Six-hairpin glycosidases"/>
    <property type="match status" value="1"/>
</dbReference>
<organism evidence="3 4">
    <name type="scientific">Venturia inaequalis</name>
    <name type="common">Apple scab fungus</name>
    <dbReference type="NCBI Taxonomy" id="5025"/>
    <lineage>
        <taxon>Eukaryota</taxon>
        <taxon>Fungi</taxon>
        <taxon>Dikarya</taxon>
        <taxon>Ascomycota</taxon>
        <taxon>Pezizomycotina</taxon>
        <taxon>Dothideomycetes</taxon>
        <taxon>Pleosporomycetidae</taxon>
        <taxon>Venturiales</taxon>
        <taxon>Venturiaceae</taxon>
        <taxon>Venturia</taxon>
    </lineage>
</organism>
<evidence type="ECO:0000256" key="1">
    <source>
        <dbReference type="SAM" id="MobiDB-lite"/>
    </source>
</evidence>
<keyword evidence="4" id="KW-1185">Reference proteome</keyword>
<dbReference type="Proteomes" id="UP000490939">
    <property type="component" value="Unassembled WGS sequence"/>
</dbReference>
<feature type="region of interest" description="Disordered" evidence="1">
    <location>
        <begin position="603"/>
        <end position="625"/>
    </location>
</feature>
<dbReference type="GO" id="GO:0003824">
    <property type="term" value="F:catalytic activity"/>
    <property type="evidence" value="ECO:0007669"/>
    <property type="project" value="UniProtKB-ARBA"/>
</dbReference>
<dbReference type="PANTHER" id="PTHR31047:SF1">
    <property type="entry name" value="DUF1237 DOMAIN-CONTAINING PROTEIN"/>
    <property type="match status" value="1"/>
</dbReference>
<name>A0A8H3VAR3_VENIN</name>
<feature type="region of interest" description="Disordered" evidence="1">
    <location>
        <begin position="292"/>
        <end position="311"/>
    </location>
</feature>
<dbReference type="InterPro" id="IPR008928">
    <property type="entry name" value="6-hairpin_glycosidase_sf"/>
</dbReference>
<dbReference type="Gene3D" id="1.50.10.10">
    <property type="match status" value="1"/>
</dbReference>
<dbReference type="AlphaFoldDB" id="A0A8H3VAR3"/>
<dbReference type="PANTHER" id="PTHR31047">
    <property type="entry name" value="MEIOTICALLY UP-REGULATED GENE 157 PROTEIN"/>
    <property type="match status" value="1"/>
</dbReference>
<feature type="compositionally biased region" description="Polar residues" evidence="1">
    <location>
        <begin position="296"/>
        <end position="307"/>
    </location>
</feature>
<dbReference type="Proteomes" id="UP000433883">
    <property type="component" value="Unassembled WGS sequence"/>
</dbReference>
<evidence type="ECO:0000313" key="3">
    <source>
        <dbReference type="EMBL" id="KAE9985235.1"/>
    </source>
</evidence>
<dbReference type="GO" id="GO:0005975">
    <property type="term" value="P:carbohydrate metabolic process"/>
    <property type="evidence" value="ECO:0007669"/>
    <property type="project" value="InterPro"/>
</dbReference>
<dbReference type="SMART" id="SM01149">
    <property type="entry name" value="DUF1237"/>
    <property type="match status" value="1"/>
</dbReference>
<gene>
    <name evidence="2" type="ORF">BLS_005025</name>
    <name evidence="3" type="ORF">EG327_004786</name>
</gene>
<reference evidence="3 4" key="1">
    <citation type="submission" date="2019-07" db="EMBL/GenBank/DDBJ databases">
        <title>Venturia inaequalis Genome Resource.</title>
        <authorList>
            <person name="Lichtner F.J."/>
        </authorList>
    </citation>
    <scope>NUCLEOTIDE SEQUENCE [LARGE SCALE GENOMIC DNA]</scope>
    <source>
        <strain evidence="2">Bline_iso_100314</strain>
        <strain evidence="3 4">DMI_063113</strain>
    </source>
</reference>
<proteinExistence type="predicted"/>